<comment type="caution">
    <text evidence="1">The sequence shown here is derived from an EMBL/GenBank/DDBJ whole genome shotgun (WGS) entry which is preliminary data.</text>
</comment>
<sequence length="113" mass="12338">MMEKSDQPDSVAQFLRVLSQQGILLGQHNSCLQTLQQQQAPTNSAVVELCRNIQTLQNQLSAGSSSQSTVPPPAACPNPVISPVRYQSISRGFSKQEIHSQVMRVKSPKTSAY</sequence>
<evidence type="ECO:0000313" key="1">
    <source>
        <dbReference type="EMBL" id="MEQ2244400.1"/>
    </source>
</evidence>
<accession>A0ABV0UIW3</accession>
<name>A0ABV0UIW3_9TELE</name>
<keyword evidence="2" id="KW-1185">Reference proteome</keyword>
<protein>
    <submittedName>
        <fullName evidence="1">Uncharacterized protein</fullName>
    </submittedName>
</protein>
<evidence type="ECO:0000313" key="2">
    <source>
        <dbReference type="Proteomes" id="UP001482620"/>
    </source>
</evidence>
<gene>
    <name evidence="1" type="ORF">ILYODFUR_016796</name>
</gene>
<proteinExistence type="predicted"/>
<organism evidence="1 2">
    <name type="scientific">Ilyodon furcidens</name>
    <name type="common">goldbreast splitfin</name>
    <dbReference type="NCBI Taxonomy" id="33524"/>
    <lineage>
        <taxon>Eukaryota</taxon>
        <taxon>Metazoa</taxon>
        <taxon>Chordata</taxon>
        <taxon>Craniata</taxon>
        <taxon>Vertebrata</taxon>
        <taxon>Euteleostomi</taxon>
        <taxon>Actinopterygii</taxon>
        <taxon>Neopterygii</taxon>
        <taxon>Teleostei</taxon>
        <taxon>Neoteleostei</taxon>
        <taxon>Acanthomorphata</taxon>
        <taxon>Ovalentaria</taxon>
        <taxon>Atherinomorphae</taxon>
        <taxon>Cyprinodontiformes</taxon>
        <taxon>Goodeidae</taxon>
        <taxon>Ilyodon</taxon>
    </lineage>
</organism>
<dbReference type="Proteomes" id="UP001482620">
    <property type="component" value="Unassembled WGS sequence"/>
</dbReference>
<dbReference type="EMBL" id="JAHRIQ010071059">
    <property type="protein sequence ID" value="MEQ2244400.1"/>
    <property type="molecule type" value="Genomic_DNA"/>
</dbReference>
<reference evidence="1 2" key="1">
    <citation type="submission" date="2021-06" db="EMBL/GenBank/DDBJ databases">
        <authorList>
            <person name="Palmer J.M."/>
        </authorList>
    </citation>
    <scope>NUCLEOTIDE SEQUENCE [LARGE SCALE GENOMIC DNA]</scope>
    <source>
        <strain evidence="2">if_2019</strain>
        <tissue evidence="1">Muscle</tissue>
    </source>
</reference>